<feature type="domain" description="Purple acid phosphatase N-terminal" evidence="3">
    <location>
        <begin position="519"/>
        <end position="620"/>
    </location>
</feature>
<dbReference type="PANTHER" id="PTHR22953:SF153">
    <property type="entry name" value="PURPLE ACID PHOSPHATASE"/>
    <property type="match status" value="1"/>
</dbReference>
<evidence type="ECO:0000313" key="4">
    <source>
        <dbReference type="EMBL" id="MDN4072460.1"/>
    </source>
</evidence>
<dbReference type="NCBIfam" id="NF038032">
    <property type="entry name" value="CehA_McbA_metalo"/>
    <property type="match status" value="1"/>
</dbReference>
<proteinExistence type="predicted"/>
<name>A0ABT8E3H6_9BACL</name>
<dbReference type="InterPro" id="IPR029052">
    <property type="entry name" value="Metallo-depent_PP-like"/>
</dbReference>
<accession>A0ABT8E3H6</accession>
<evidence type="ECO:0000259" key="2">
    <source>
        <dbReference type="Pfam" id="PF00149"/>
    </source>
</evidence>
<dbReference type="Gene3D" id="3.60.21.10">
    <property type="match status" value="1"/>
</dbReference>
<dbReference type="EMBL" id="JAUHLN010000001">
    <property type="protein sequence ID" value="MDN4072460.1"/>
    <property type="molecule type" value="Genomic_DNA"/>
</dbReference>
<comment type="caution">
    <text evidence="4">The sequence shown here is derived from an EMBL/GenBank/DDBJ whole genome shotgun (WGS) entry which is preliminary data.</text>
</comment>
<feature type="domain" description="Calcineurin-like phosphoesterase" evidence="2">
    <location>
        <begin position="630"/>
        <end position="816"/>
    </location>
</feature>
<dbReference type="Proteomes" id="UP001168694">
    <property type="component" value="Unassembled WGS sequence"/>
</dbReference>
<dbReference type="Gene3D" id="2.160.20.110">
    <property type="match status" value="2"/>
</dbReference>
<dbReference type="InterPro" id="IPR015914">
    <property type="entry name" value="PAPs_N"/>
</dbReference>
<protein>
    <submittedName>
        <fullName evidence="4">CehA/McbA family metallohydrolase</fullName>
    </submittedName>
</protein>
<evidence type="ECO:0000256" key="1">
    <source>
        <dbReference type="ARBA" id="ARBA00022729"/>
    </source>
</evidence>
<dbReference type="Gene3D" id="2.60.40.380">
    <property type="entry name" value="Purple acid phosphatase-like, N-terminal"/>
    <property type="match status" value="1"/>
</dbReference>
<keyword evidence="5" id="KW-1185">Reference proteome</keyword>
<dbReference type="Pfam" id="PF00149">
    <property type="entry name" value="Metallophos"/>
    <property type="match status" value="1"/>
</dbReference>
<dbReference type="RefSeq" id="WP_290398574.1">
    <property type="nucleotide sequence ID" value="NZ_JAUHLN010000001.1"/>
</dbReference>
<dbReference type="SUPFAM" id="SSF49363">
    <property type="entry name" value="Purple acid phosphatase, N-terminal domain"/>
    <property type="match status" value="1"/>
</dbReference>
<dbReference type="InterPro" id="IPR008963">
    <property type="entry name" value="Purple_acid_Pase-like_N"/>
</dbReference>
<sequence length="1597" mass="174705">MLRLNHSLIEASGVKKVKRLKPDDWREREKMKFLNNAYVVKNGLAFWFGVLLLFQALPVSAEDPLEKKDRAEHLGLKLYTGELHTHTSLSDGIKYPKDAYQFVKEHTDLDFYGVTEHDVTFDVSSNNDYLQSYKDSYSAEYKQLHEESNKANGKDLVALPGVEVTWYDGAGHMNLFNTEWFPRTYGKGAPEDFGMGNIKYDLPTFYARLAEDPKAIAQFNHPGTDSGSFFHFAHYNKDVDKQINLMEYKYSASFPTYIAALNKGWHISPTYGGDEHTGNWGASTPNLTGMWAKEPTRKAMYEAMTNRRTYSSFDENFELTYSANGKMMGSILSKDTKSVNIHMNLKDPDEQDTIEKAVIYKNNGAIVKEYAVGATVFNLDESFPAHDGDYFFVRVFQKDNDEIISAPIWVGETTGGTDSSPRIKMKGTLPANAKLGDEISVPHAEALDDSGEKPKVNVEVFDSKGKVKVENNTFTIGEYGQYFVKYKTTDSKGNTRVLLKRVTISEKSLDGGKLLNEFQPTVSIGAKESEAGVTLVADEALHAAFVQYRPANLPAKKARIKKTKVSYFESAYGDDMNTANYRTLASHEGDLAGLKPGTTYKYRFGMTPHGPWSKEFSFETAPASGKKTMYVMGDLQVPDGNPKSFQLFNDMLGVLTEKSPGGRMMMQVGDLVDYGGYQSKWDEATRYIYKDLHLMSANIVGNHEVKGDPDGSTFSHFFNLPENGEGNYKETNYSFDYGDAHIAVINSMNFTDEQLTWLAKDMRATEKKWKILMGHFPYYGASHSDDPGVSTARAKISKLTEQLGISLYIGGHDHVYKRTTVRTGKMDNRQESIDLGTTFVTMGSSGPKFYGNESYWWDHIVYDDNVQTGVVLEADQQKLKVKAYNNAGTVIDEFAIGQPKNYFALTSVDIKDTILKGAGLLNYPGAPDQVTIGAAKYDASGTKLLDLQTKTVKLEHLGREQMITFKHGLKFTDQNTVKVYVWDNLKDRNPLVPEVVARKAMDGAGTAQNPYKIDSIKDFENIKYYPDKHFALTKDIEGGGQVVEAIGSGDAPFTGVFDGQGHSIKEVKAVSDGGAGLFRINNGTIKNVAVLNAKINVASNDVGILADTNNGTIDSSYTTGSITGRATVGGIAGHSNGIIRNSYSTAKVKAEKKQAGGVAGITNRGSLTENSYSTGSVTAGEGNAGGISGYGYNNTVIENNIALNPSVITISWANRIVAKVLAGEQATLTNNFANKNMIVNKEGVGTEHAGNEKGLGKSQEEINDPKTYQEGLGWDFDQTWTWDDMLGRPVLQKNKENAVSEGSGTKPDLPKNESGSYVISSIKDLAEMDRFPKENYSLSKDLDFEDTAAKQLAADVPFLGTFDGNGHVIKNMKTTKGALFHINAGIIKNIGIIDADVKGESGAPQAGILVNLNQGTIDRSYTTGSIIGGNTIGGLAGYSNGVIQNSYSQADVRADGKQAGGLVGITNRGSVTKNVYAAGNVAAGSSNAGGLSGYGYNGTTIQNSIALNPSVNTPVSANRIVGRVLAGEKATLVNNFADAAMSVNKEGIPTESRNNEKGLGKNQNELAQKRTFEEGLGWDFDRVWKWDGTLKRPVLLK</sequence>
<dbReference type="InterPro" id="IPR039331">
    <property type="entry name" value="PAPs-like"/>
</dbReference>
<dbReference type="InterPro" id="IPR004843">
    <property type="entry name" value="Calcineurin-like_PHP"/>
</dbReference>
<dbReference type="InterPro" id="IPR016195">
    <property type="entry name" value="Pol/histidinol_Pase-like"/>
</dbReference>
<gene>
    <name evidence="4" type="ORF">QYF49_05370</name>
</gene>
<dbReference type="Gene3D" id="3.20.20.140">
    <property type="entry name" value="Metal-dependent hydrolases"/>
    <property type="match status" value="1"/>
</dbReference>
<reference evidence="4" key="1">
    <citation type="submission" date="2023-06" db="EMBL/GenBank/DDBJ databases">
        <title>Draft Genome Sequences of Representative Paenibacillus Polymyxa, Bacillus cereus, Fictibacillus sp., and Brevibacillus agri Strains Isolated from Amazonian Dark Earth.</title>
        <authorList>
            <person name="Pellegrinetti T.A."/>
            <person name="Cunha I.C.M."/>
            <person name="Chaves M.G."/>
            <person name="Freitas A.S."/>
            <person name="Silva A.V.R."/>
            <person name="Tsai S.M."/>
            <person name="Mendes L.W."/>
        </authorList>
    </citation>
    <scope>NUCLEOTIDE SEQUENCE</scope>
    <source>
        <strain evidence="4">CENA-BCM004</strain>
    </source>
</reference>
<keyword evidence="1" id="KW-0732">Signal</keyword>
<dbReference type="PANTHER" id="PTHR22953">
    <property type="entry name" value="ACID PHOSPHATASE RELATED"/>
    <property type="match status" value="1"/>
</dbReference>
<dbReference type="SUPFAM" id="SSF89550">
    <property type="entry name" value="PHP domain-like"/>
    <property type="match status" value="1"/>
</dbReference>
<dbReference type="Pfam" id="PF16656">
    <property type="entry name" value="Pur_ac_phosph_N"/>
    <property type="match status" value="1"/>
</dbReference>
<evidence type="ECO:0000259" key="3">
    <source>
        <dbReference type="Pfam" id="PF16656"/>
    </source>
</evidence>
<evidence type="ECO:0000313" key="5">
    <source>
        <dbReference type="Proteomes" id="UP001168694"/>
    </source>
</evidence>
<dbReference type="SUPFAM" id="SSF56300">
    <property type="entry name" value="Metallo-dependent phosphatases"/>
    <property type="match status" value="1"/>
</dbReference>
<organism evidence="4 5">
    <name type="scientific">Fictibacillus terranigra</name>
    <dbReference type="NCBI Taxonomy" id="3058424"/>
    <lineage>
        <taxon>Bacteria</taxon>
        <taxon>Bacillati</taxon>
        <taxon>Bacillota</taxon>
        <taxon>Bacilli</taxon>
        <taxon>Bacillales</taxon>
        <taxon>Fictibacillaceae</taxon>
        <taxon>Fictibacillus</taxon>
    </lineage>
</organism>